<proteinExistence type="predicted"/>
<gene>
    <name evidence="2" type="ORF">RF11_13381</name>
</gene>
<dbReference type="AlphaFoldDB" id="A0A0C2M767"/>
<protein>
    <submittedName>
        <fullName evidence="2">Uncharacterized protein</fullName>
    </submittedName>
</protein>
<dbReference type="EMBL" id="JWZT01005751">
    <property type="protein sequence ID" value="KII60219.1"/>
    <property type="molecule type" value="Genomic_DNA"/>
</dbReference>
<accession>A0A0C2M767</accession>
<evidence type="ECO:0000256" key="1">
    <source>
        <dbReference type="SAM" id="MobiDB-lite"/>
    </source>
</evidence>
<evidence type="ECO:0000313" key="3">
    <source>
        <dbReference type="Proteomes" id="UP000031668"/>
    </source>
</evidence>
<feature type="compositionally biased region" description="Basic and acidic residues" evidence="1">
    <location>
        <begin position="61"/>
        <end position="71"/>
    </location>
</feature>
<sequence>MCLKRQTNISVNYFDSCYINTTLMMNLNAFSDLPLDPTSLSTPSPAIGAGLSGPGKHRAGRKAERGKKQDLTARYSGYKSPEDGKAAKGLRSTKAWSRPLRCLDSCATAVATGAESPDAEGSTSSST</sequence>
<dbReference type="Proteomes" id="UP000031668">
    <property type="component" value="Unassembled WGS sequence"/>
</dbReference>
<keyword evidence="3" id="KW-1185">Reference proteome</keyword>
<comment type="caution">
    <text evidence="2">The sequence shown here is derived from an EMBL/GenBank/DDBJ whole genome shotgun (WGS) entry which is preliminary data.</text>
</comment>
<reference evidence="2 3" key="1">
    <citation type="journal article" date="2014" name="Genome Biol. Evol.">
        <title>The genome of the myxosporean Thelohanellus kitauei shows adaptations to nutrient acquisition within its fish host.</title>
        <authorList>
            <person name="Yang Y."/>
            <person name="Xiong J."/>
            <person name="Zhou Z."/>
            <person name="Huo F."/>
            <person name="Miao W."/>
            <person name="Ran C."/>
            <person name="Liu Y."/>
            <person name="Zhang J."/>
            <person name="Feng J."/>
            <person name="Wang M."/>
            <person name="Wang M."/>
            <person name="Wang L."/>
            <person name="Yao B."/>
        </authorList>
    </citation>
    <scope>NUCLEOTIDE SEQUENCE [LARGE SCALE GENOMIC DNA]</scope>
    <source>
        <strain evidence="2">Wuqing</strain>
    </source>
</reference>
<name>A0A0C2M767_THEKT</name>
<feature type="region of interest" description="Disordered" evidence="1">
    <location>
        <begin position="39"/>
        <end position="91"/>
    </location>
</feature>
<organism evidence="2 3">
    <name type="scientific">Thelohanellus kitauei</name>
    <name type="common">Myxosporean</name>
    <dbReference type="NCBI Taxonomy" id="669202"/>
    <lineage>
        <taxon>Eukaryota</taxon>
        <taxon>Metazoa</taxon>
        <taxon>Cnidaria</taxon>
        <taxon>Myxozoa</taxon>
        <taxon>Myxosporea</taxon>
        <taxon>Bivalvulida</taxon>
        <taxon>Platysporina</taxon>
        <taxon>Myxobolidae</taxon>
        <taxon>Thelohanellus</taxon>
    </lineage>
</organism>
<evidence type="ECO:0000313" key="2">
    <source>
        <dbReference type="EMBL" id="KII60219.1"/>
    </source>
</evidence>